<sequence>MSKITENKKNILIFLTMVIVMALICLILYKPFSNYLNDPAILKEKLAKFGNWGKLMLIFAMTIQVIFVFLPGEIIEVAAGFCYGTIPGLIICLTGTIIGSSFIYWFIEKFGLNFVKKFFDLKKFHEVAFLKKEKNLELIIFIIFFIPGTPKDLLTYIAPFTRIKLKTFLLLTTFARIPSVITSTIGGNALSNQNYRFTILVFVITGLISLIGLICYN</sequence>
<dbReference type="Pfam" id="PF09335">
    <property type="entry name" value="VTT_dom"/>
    <property type="match status" value="1"/>
</dbReference>
<evidence type="ECO:0000313" key="9">
    <source>
        <dbReference type="Proteomes" id="UP000886724"/>
    </source>
</evidence>
<feature type="non-terminal residue" evidence="8">
    <location>
        <position position="217"/>
    </location>
</feature>
<dbReference type="Proteomes" id="UP000886724">
    <property type="component" value="Unassembled WGS sequence"/>
</dbReference>
<keyword evidence="5 6" id="KW-0472">Membrane</keyword>
<accession>A0A9D1XJJ2</accession>
<dbReference type="PANTHER" id="PTHR12677">
    <property type="entry name" value="GOLGI APPARATUS MEMBRANE PROTEIN TVP38-RELATED"/>
    <property type="match status" value="1"/>
</dbReference>
<evidence type="ECO:0000256" key="3">
    <source>
        <dbReference type="ARBA" id="ARBA00022692"/>
    </source>
</evidence>
<proteinExistence type="inferred from homology"/>
<keyword evidence="4 6" id="KW-1133">Transmembrane helix</keyword>
<feature type="domain" description="VTT" evidence="7">
    <location>
        <begin position="70"/>
        <end position="185"/>
    </location>
</feature>
<evidence type="ECO:0000256" key="5">
    <source>
        <dbReference type="ARBA" id="ARBA00023136"/>
    </source>
</evidence>
<feature type="transmembrane region" description="Helical" evidence="6">
    <location>
        <begin position="138"/>
        <end position="156"/>
    </location>
</feature>
<dbReference type="GO" id="GO:0005886">
    <property type="term" value="C:plasma membrane"/>
    <property type="evidence" value="ECO:0007669"/>
    <property type="project" value="UniProtKB-SubCell"/>
</dbReference>
<feature type="transmembrane region" description="Helical" evidence="6">
    <location>
        <begin position="195"/>
        <end position="216"/>
    </location>
</feature>
<reference evidence="8" key="2">
    <citation type="submission" date="2021-04" db="EMBL/GenBank/DDBJ databases">
        <authorList>
            <person name="Gilroy R."/>
        </authorList>
    </citation>
    <scope>NUCLEOTIDE SEQUENCE</scope>
    <source>
        <strain evidence="8">ChiGjej1B1-14440</strain>
    </source>
</reference>
<dbReference type="InterPro" id="IPR015414">
    <property type="entry name" value="TMEM64"/>
</dbReference>
<keyword evidence="2 6" id="KW-1003">Cell membrane</keyword>
<feature type="transmembrane region" description="Helical" evidence="6">
    <location>
        <begin position="168"/>
        <end position="189"/>
    </location>
</feature>
<reference evidence="8" key="1">
    <citation type="journal article" date="2021" name="PeerJ">
        <title>Extensive microbial diversity within the chicken gut microbiome revealed by metagenomics and culture.</title>
        <authorList>
            <person name="Gilroy R."/>
            <person name="Ravi A."/>
            <person name="Getino M."/>
            <person name="Pursley I."/>
            <person name="Horton D.L."/>
            <person name="Alikhan N.F."/>
            <person name="Baker D."/>
            <person name="Gharbi K."/>
            <person name="Hall N."/>
            <person name="Watson M."/>
            <person name="Adriaenssens E.M."/>
            <person name="Foster-Nyarko E."/>
            <person name="Jarju S."/>
            <person name="Secka A."/>
            <person name="Antonio M."/>
            <person name="Oren A."/>
            <person name="Chaudhuri R.R."/>
            <person name="La Ragione R."/>
            <person name="Hildebrand F."/>
            <person name="Pallen M.J."/>
        </authorList>
    </citation>
    <scope>NUCLEOTIDE SEQUENCE</scope>
    <source>
        <strain evidence="8">ChiGjej1B1-14440</strain>
    </source>
</reference>
<name>A0A9D1XJJ2_9FIRM</name>
<organism evidence="8 9">
    <name type="scientific">Candidatus Erysipelatoclostridium merdavium</name>
    <dbReference type="NCBI Taxonomy" id="2838566"/>
    <lineage>
        <taxon>Bacteria</taxon>
        <taxon>Bacillati</taxon>
        <taxon>Bacillota</taxon>
        <taxon>Erysipelotrichia</taxon>
        <taxon>Erysipelotrichales</taxon>
        <taxon>Erysipelotrichales incertae sedis</taxon>
    </lineage>
</organism>
<dbReference type="PANTHER" id="PTHR12677:SF59">
    <property type="entry name" value="GOLGI APPARATUS MEMBRANE PROTEIN TVP38-RELATED"/>
    <property type="match status" value="1"/>
</dbReference>
<dbReference type="InterPro" id="IPR032816">
    <property type="entry name" value="VTT_dom"/>
</dbReference>
<evidence type="ECO:0000313" key="8">
    <source>
        <dbReference type="EMBL" id="HIX80619.1"/>
    </source>
</evidence>
<evidence type="ECO:0000259" key="7">
    <source>
        <dbReference type="Pfam" id="PF09335"/>
    </source>
</evidence>
<dbReference type="EMBL" id="DXET01000038">
    <property type="protein sequence ID" value="HIX80619.1"/>
    <property type="molecule type" value="Genomic_DNA"/>
</dbReference>
<gene>
    <name evidence="8" type="ORF">H9980_01410</name>
</gene>
<evidence type="ECO:0000256" key="4">
    <source>
        <dbReference type="ARBA" id="ARBA00022989"/>
    </source>
</evidence>
<evidence type="ECO:0000256" key="6">
    <source>
        <dbReference type="RuleBase" id="RU366058"/>
    </source>
</evidence>
<feature type="transmembrane region" description="Helical" evidence="6">
    <location>
        <begin position="82"/>
        <end position="107"/>
    </location>
</feature>
<evidence type="ECO:0000256" key="2">
    <source>
        <dbReference type="ARBA" id="ARBA00022475"/>
    </source>
</evidence>
<feature type="transmembrane region" description="Helical" evidence="6">
    <location>
        <begin position="52"/>
        <end position="70"/>
    </location>
</feature>
<dbReference type="AlphaFoldDB" id="A0A9D1XJJ2"/>
<comment type="similarity">
    <text evidence="6">Belongs to the TVP38/TMEM64 family.</text>
</comment>
<comment type="caution">
    <text evidence="8">The sequence shown here is derived from an EMBL/GenBank/DDBJ whole genome shotgun (WGS) entry which is preliminary data.</text>
</comment>
<keyword evidence="3 6" id="KW-0812">Transmembrane</keyword>
<evidence type="ECO:0000256" key="1">
    <source>
        <dbReference type="ARBA" id="ARBA00004651"/>
    </source>
</evidence>
<comment type="subcellular location">
    <subcellularLocation>
        <location evidence="1 6">Cell membrane</location>
        <topology evidence="1 6">Multi-pass membrane protein</topology>
    </subcellularLocation>
</comment>
<feature type="transmembrane region" description="Helical" evidence="6">
    <location>
        <begin position="12"/>
        <end position="32"/>
    </location>
</feature>
<protein>
    <recommendedName>
        <fullName evidence="6">TVP38/TMEM64 family membrane protein</fullName>
    </recommendedName>
</protein>